<gene>
    <name evidence="2" type="ORF">XCCB100_4255</name>
</gene>
<organism evidence="2 3">
    <name type="scientific">Xanthomonas campestris pv. campestris (strain B100)</name>
    <dbReference type="NCBI Taxonomy" id="509169"/>
    <lineage>
        <taxon>Bacteria</taxon>
        <taxon>Pseudomonadati</taxon>
        <taxon>Pseudomonadota</taxon>
        <taxon>Gammaproteobacteria</taxon>
        <taxon>Lysobacterales</taxon>
        <taxon>Lysobacteraceae</taxon>
        <taxon>Xanthomonas</taxon>
    </lineage>
</organism>
<evidence type="ECO:0000313" key="3">
    <source>
        <dbReference type="Proteomes" id="UP000001188"/>
    </source>
</evidence>
<evidence type="ECO:0000256" key="1">
    <source>
        <dbReference type="SAM" id="Phobius"/>
    </source>
</evidence>
<dbReference type="HOGENOM" id="CLU_094243_0_0_6"/>
<proteinExistence type="predicted"/>
<dbReference type="KEGG" id="xca:xcc-b100_4255"/>
<dbReference type="AlphaFoldDB" id="B0RYT9"/>
<dbReference type="EMBL" id="AM920689">
    <property type="protein sequence ID" value="CAP53625.1"/>
    <property type="molecule type" value="Genomic_DNA"/>
</dbReference>
<evidence type="ECO:0000313" key="2">
    <source>
        <dbReference type="EMBL" id="CAP53625.1"/>
    </source>
</evidence>
<sequence length="270" mass="28967">MQMPSQWQARDVSGDRPRWLIASVGGTATLLLACSVWSLHAPHPPNPQRVDHAANTVRASHVEASRARSDSMSNSLFEHAMQQLACRERQREHAAQIAHGAGAAAMHPDAAGCVAGTPLQIDAMVRTAAARGDVEARRYLLAQRASELMQHAVAMTPPGTLAMLSGDDEREVAAIARELETLALAGHRDAIDTLAQVVESPLLHAPDPVYAAAWRLAARQPPGHALDAAAPLQAEDELLESLTQQQQQQARALAVELFGYCCRTRAATAE</sequence>
<keyword evidence="1" id="KW-0472">Membrane</keyword>
<keyword evidence="1" id="KW-0812">Transmembrane</keyword>
<accession>B0RYT9</accession>
<protein>
    <submittedName>
        <fullName evidence="2">Membrane-anchored protein</fullName>
    </submittedName>
</protein>
<keyword evidence="1" id="KW-1133">Transmembrane helix</keyword>
<reference evidence="2 3" key="1">
    <citation type="journal article" date="2008" name="J. Biotechnol.">
        <title>The genome of Xanthomonas campestris pv. campestris B100 and its use for the reconstruction of metabolic pathways involved in xanthan biosynthesis.</title>
        <authorList>
            <person name="Vorholter F.J."/>
            <person name="Schneiker S."/>
            <person name="Goesmann A."/>
            <person name="Krause L."/>
            <person name="Bekel T."/>
            <person name="Kaiser O."/>
            <person name="Linke B."/>
            <person name="Patschkowski T."/>
            <person name="Ruckert C."/>
            <person name="Schmid J."/>
            <person name="Sidhu V.K."/>
            <person name="Sieber V."/>
            <person name="Tauch A."/>
            <person name="Watt S.A."/>
            <person name="Weisshaar B."/>
            <person name="Becker A."/>
            <person name="Niehaus K."/>
            <person name="Puhler A."/>
        </authorList>
    </citation>
    <scope>NUCLEOTIDE SEQUENCE [LARGE SCALE GENOMIC DNA]</scope>
    <source>
        <strain evidence="2 3">B100</strain>
    </source>
</reference>
<dbReference type="Proteomes" id="UP000001188">
    <property type="component" value="Chromosome"/>
</dbReference>
<name>B0RYT9_XANCB</name>
<feature type="transmembrane region" description="Helical" evidence="1">
    <location>
        <begin position="20"/>
        <end position="39"/>
    </location>
</feature>